<keyword evidence="3" id="KW-1185">Reference proteome</keyword>
<comment type="caution">
    <text evidence="2">The sequence shown here is derived from an EMBL/GenBank/DDBJ whole genome shotgun (WGS) entry which is preliminary data.</text>
</comment>
<dbReference type="Proteomes" id="UP000630923">
    <property type="component" value="Unassembled WGS sequence"/>
</dbReference>
<dbReference type="AlphaFoldDB" id="A0A919E5P4"/>
<organism evidence="2 3">
    <name type="scientific">Kordiimonas sediminis</name>
    <dbReference type="NCBI Taxonomy" id="1735581"/>
    <lineage>
        <taxon>Bacteria</taxon>
        <taxon>Pseudomonadati</taxon>
        <taxon>Pseudomonadota</taxon>
        <taxon>Alphaproteobacteria</taxon>
        <taxon>Kordiimonadales</taxon>
        <taxon>Kordiimonadaceae</taxon>
        <taxon>Kordiimonas</taxon>
    </lineage>
</organism>
<accession>A0A919E5P4</accession>
<proteinExistence type="predicted"/>
<evidence type="ECO:0000313" key="2">
    <source>
        <dbReference type="EMBL" id="GHF16581.1"/>
    </source>
</evidence>
<protein>
    <submittedName>
        <fullName evidence="2">Uncharacterized protein</fullName>
    </submittedName>
</protein>
<gene>
    <name evidence="2" type="ORF">GCM10017044_08610</name>
</gene>
<name>A0A919E5P4_9PROT</name>
<reference evidence="2" key="1">
    <citation type="journal article" date="2014" name="Int. J. Syst. Evol. Microbiol.">
        <title>Complete genome sequence of Corynebacterium casei LMG S-19264T (=DSM 44701T), isolated from a smear-ripened cheese.</title>
        <authorList>
            <consortium name="US DOE Joint Genome Institute (JGI-PGF)"/>
            <person name="Walter F."/>
            <person name="Albersmeier A."/>
            <person name="Kalinowski J."/>
            <person name="Ruckert C."/>
        </authorList>
    </citation>
    <scope>NUCLEOTIDE SEQUENCE</scope>
    <source>
        <strain evidence="2">KCTC 42590</strain>
    </source>
</reference>
<feature type="region of interest" description="Disordered" evidence="1">
    <location>
        <begin position="18"/>
        <end position="48"/>
    </location>
</feature>
<evidence type="ECO:0000256" key="1">
    <source>
        <dbReference type="SAM" id="MobiDB-lite"/>
    </source>
</evidence>
<reference evidence="2" key="2">
    <citation type="submission" date="2020-09" db="EMBL/GenBank/DDBJ databases">
        <authorList>
            <person name="Sun Q."/>
            <person name="Kim S."/>
        </authorList>
    </citation>
    <scope>NUCLEOTIDE SEQUENCE</scope>
    <source>
        <strain evidence="2">KCTC 42590</strain>
    </source>
</reference>
<dbReference type="RefSeq" id="WP_191250310.1">
    <property type="nucleotide sequence ID" value="NZ_BNCI01000001.1"/>
</dbReference>
<sequence>MSKKRDYKAEYRRRIERGLARGLSRSQARGHPKAGERGITSGVTKPTSTPELETALMHLRDGQTQKDAANKAGVSTDKFRRFLYGNKLATHQGRKWILTDDRPRRVAAITDGRIKAVTVPNYSEAEKAGSFYHAVSKFISTNQPAYLLPFLEDGVNDIKGNFIPFETNPNELHRIASMDTPDFAEIYQIISN</sequence>
<dbReference type="EMBL" id="BNCI01000001">
    <property type="protein sequence ID" value="GHF16581.1"/>
    <property type="molecule type" value="Genomic_DNA"/>
</dbReference>
<evidence type="ECO:0000313" key="3">
    <source>
        <dbReference type="Proteomes" id="UP000630923"/>
    </source>
</evidence>